<dbReference type="PANTHER" id="PTHR12150:SF13">
    <property type="entry name" value="METHYLTRANSFERASE C9ORF114-RELATED"/>
    <property type="match status" value="1"/>
</dbReference>
<evidence type="ECO:0000256" key="2">
    <source>
        <dbReference type="SAM" id="MobiDB-lite"/>
    </source>
</evidence>
<feature type="region of interest" description="Disordered" evidence="2">
    <location>
        <begin position="1"/>
        <end position="20"/>
    </location>
</feature>
<protein>
    <submittedName>
        <fullName evidence="3">Nucleic acid-binding, OB-fold-like protein</fullName>
    </submittedName>
</protein>
<dbReference type="Pfam" id="PF02598">
    <property type="entry name" value="Methyltrn_RNA_3"/>
    <property type="match status" value="1"/>
</dbReference>
<evidence type="ECO:0000313" key="3">
    <source>
        <dbReference type="EMBL" id="EWM26120.1"/>
    </source>
</evidence>
<organism evidence="3 4">
    <name type="scientific">Nannochloropsis gaditana</name>
    <dbReference type="NCBI Taxonomy" id="72520"/>
    <lineage>
        <taxon>Eukaryota</taxon>
        <taxon>Sar</taxon>
        <taxon>Stramenopiles</taxon>
        <taxon>Ochrophyta</taxon>
        <taxon>Eustigmatophyceae</taxon>
        <taxon>Eustigmatales</taxon>
        <taxon>Monodopsidaceae</taxon>
        <taxon>Nannochloropsis</taxon>
    </lineage>
</organism>
<dbReference type="AlphaFoldDB" id="W7TGI8"/>
<gene>
    <name evidence="3" type="ORF">Naga_100014g36</name>
</gene>
<dbReference type="SUPFAM" id="SSF50249">
    <property type="entry name" value="Nucleic acid-binding proteins"/>
    <property type="match status" value="1"/>
</dbReference>
<dbReference type="InterPro" id="IPR029028">
    <property type="entry name" value="Alpha/beta_knot_MTases"/>
</dbReference>
<dbReference type="InterPro" id="IPR012340">
    <property type="entry name" value="NA-bd_OB-fold"/>
</dbReference>
<proteinExistence type="inferred from homology"/>
<dbReference type="InterPro" id="IPR029026">
    <property type="entry name" value="tRNA_m1G_MTases_N"/>
</dbReference>
<evidence type="ECO:0000313" key="4">
    <source>
        <dbReference type="Proteomes" id="UP000019335"/>
    </source>
</evidence>
<dbReference type="Gene3D" id="3.40.1280.10">
    <property type="match status" value="1"/>
</dbReference>
<dbReference type="PANTHER" id="PTHR12150">
    <property type="entry name" value="CLASS IV SAM-BINDING METHYLTRANSFERASE-RELATED"/>
    <property type="match status" value="1"/>
</dbReference>
<evidence type="ECO:0000256" key="1">
    <source>
        <dbReference type="ARBA" id="ARBA00009841"/>
    </source>
</evidence>
<dbReference type="SUPFAM" id="SSF75217">
    <property type="entry name" value="alpha/beta knot"/>
    <property type="match status" value="1"/>
</dbReference>
<comment type="similarity">
    <text evidence="1">Belongs to the class IV-like SAM-binding methyltransferase superfamily.</text>
</comment>
<name>W7TGI8_9STRA</name>
<comment type="caution">
    <text evidence="3">The sequence shown here is derived from an EMBL/GenBank/DDBJ whole genome shotgun (WGS) entry which is preliminary data.</text>
</comment>
<dbReference type="InterPro" id="IPR003750">
    <property type="entry name" value="Put_MeTrfase-C9orf114-like"/>
</dbReference>
<reference evidence="3 4" key="1">
    <citation type="journal article" date="2014" name="Mol. Plant">
        <title>Chromosome Scale Genome Assembly and Transcriptome Profiling of Nannochloropsis gaditana in Nitrogen Depletion.</title>
        <authorList>
            <person name="Corteggiani Carpinelli E."/>
            <person name="Telatin A."/>
            <person name="Vitulo N."/>
            <person name="Forcato C."/>
            <person name="D'Angelo M."/>
            <person name="Schiavon R."/>
            <person name="Vezzi A."/>
            <person name="Giacometti G.M."/>
            <person name="Morosinotto T."/>
            <person name="Valle G."/>
        </authorList>
    </citation>
    <scope>NUCLEOTIDE SEQUENCE [LARGE SCALE GENOMIC DNA]</scope>
    <source>
        <strain evidence="3 4">B-31</strain>
    </source>
</reference>
<feature type="region of interest" description="Disordered" evidence="2">
    <location>
        <begin position="211"/>
        <end position="230"/>
    </location>
</feature>
<dbReference type="Gene3D" id="2.40.50.140">
    <property type="entry name" value="Nucleic acid-binding proteins"/>
    <property type="match status" value="1"/>
</dbReference>
<keyword evidence="4" id="KW-1185">Reference proteome</keyword>
<dbReference type="EMBL" id="AZIL01000703">
    <property type="protein sequence ID" value="EWM26120.1"/>
    <property type="molecule type" value="Genomic_DNA"/>
</dbReference>
<dbReference type="CDD" id="cd18086">
    <property type="entry name" value="HsC9orf114-like"/>
    <property type="match status" value="1"/>
</dbReference>
<dbReference type="OrthoDB" id="361029at2759"/>
<accession>W7TGI8</accession>
<dbReference type="Proteomes" id="UP000019335">
    <property type="component" value="Chromosome 9"/>
</dbReference>
<sequence length="364" mass="39605">MQITRGGKIFTTQDGRKGQHKKVTNIRKRKHPATNLAAAVEDVAPQQHVSLTPRHYTVSIAVAGSIVLNAQSPELRTYLVGEIARAAAIFQVDEIVVFGDSSGASPSYNWGDPNLFFGRLLQYIETPQYLRKAIFPHHSDLRFAGILNPLDAPHHPRAHENLVYREGVTVDTPANSAGGSLVNVGLRNYVHLDRRLKPGVRVTVKLISSDPVGGSGQKHQQRPHELSGVAVSPAAPRETAGLYWGYTTRLAKNLTEVFAQSPFKGGYDVTVGTSERGHQSIEDADFVLPAFKHLLVVFGGVAGLEACVEGTAELGLSASETHTLFDVWLNTCPDQGSRTIRTEEAVPITMARLRPFIVKAGKND</sequence>